<dbReference type="GeneID" id="96743060"/>
<comment type="caution">
    <text evidence="2">The sequence shown here is derived from an EMBL/GenBank/DDBJ whole genome shotgun (WGS) entry which is preliminary data.</text>
</comment>
<feature type="transmembrane region" description="Helical" evidence="1">
    <location>
        <begin position="101"/>
        <end position="124"/>
    </location>
</feature>
<sequence length="141" mass="14492">MSKQRITTALVILTAAAPLFFGLNFLLNPHGAPDGFGIEPWPQGNAQGYFVVKGVRDLAVGATALILLALGQRRALGWVILVDATVPLGDALAVVTHGGTLTTALTVHVSAACVVLLTAGMLLAEGRTRMAHSPAGQTLSA</sequence>
<dbReference type="Pfam" id="PF14087">
    <property type="entry name" value="DUF4267"/>
    <property type="match status" value="1"/>
</dbReference>
<feature type="transmembrane region" description="Helical" evidence="1">
    <location>
        <begin position="75"/>
        <end position="95"/>
    </location>
</feature>
<protein>
    <submittedName>
        <fullName evidence="2">Membrane protein</fullName>
    </submittedName>
</protein>
<dbReference type="InterPro" id="IPR025363">
    <property type="entry name" value="DUF4267"/>
</dbReference>
<accession>A0A1R1S403</accession>
<evidence type="ECO:0000313" key="2">
    <source>
        <dbReference type="EMBL" id="OMI32978.1"/>
    </source>
</evidence>
<reference evidence="2 3" key="1">
    <citation type="submission" date="2013-05" db="EMBL/GenBank/DDBJ databases">
        <title>Genome sequence of Streptomyces sparsogenes DSM 40356.</title>
        <authorList>
            <person name="Coyne S."/>
            <person name="Seebeck F.P."/>
        </authorList>
    </citation>
    <scope>NUCLEOTIDE SEQUENCE [LARGE SCALE GENOMIC DNA]</scope>
    <source>
        <strain evidence="2 3">DSM 40356</strain>
    </source>
</reference>
<feature type="transmembrane region" description="Helical" evidence="1">
    <location>
        <begin position="46"/>
        <end position="68"/>
    </location>
</feature>
<keyword evidence="1" id="KW-0812">Transmembrane</keyword>
<name>A0A1R1S403_9ACTN</name>
<dbReference type="RefSeq" id="WP_065960762.1">
    <property type="nucleotide sequence ID" value="NZ_ASQP01000597.1"/>
</dbReference>
<keyword evidence="3" id="KW-1185">Reference proteome</keyword>
<proteinExistence type="predicted"/>
<evidence type="ECO:0000313" key="3">
    <source>
        <dbReference type="Proteomes" id="UP000186168"/>
    </source>
</evidence>
<keyword evidence="1" id="KW-0472">Membrane</keyword>
<dbReference type="AlphaFoldDB" id="A0A1R1S403"/>
<keyword evidence="1" id="KW-1133">Transmembrane helix</keyword>
<dbReference type="STRING" id="67365.GCA_001704635_05463"/>
<dbReference type="Proteomes" id="UP000186168">
    <property type="component" value="Unassembled WGS sequence"/>
</dbReference>
<organism evidence="2 3">
    <name type="scientific">Streptomyces sparsogenes DSM 40356</name>
    <dbReference type="NCBI Taxonomy" id="1331668"/>
    <lineage>
        <taxon>Bacteria</taxon>
        <taxon>Bacillati</taxon>
        <taxon>Actinomycetota</taxon>
        <taxon>Actinomycetes</taxon>
        <taxon>Kitasatosporales</taxon>
        <taxon>Streptomycetaceae</taxon>
        <taxon>Streptomyces</taxon>
    </lineage>
</organism>
<gene>
    <name evidence="2" type="ORF">SPAR_43793</name>
</gene>
<dbReference type="EMBL" id="ASQP01000597">
    <property type="protein sequence ID" value="OMI32978.1"/>
    <property type="molecule type" value="Genomic_DNA"/>
</dbReference>
<evidence type="ECO:0000256" key="1">
    <source>
        <dbReference type="SAM" id="Phobius"/>
    </source>
</evidence>